<evidence type="ECO:0000313" key="2">
    <source>
        <dbReference type="EMBL" id="EOA56860.1"/>
    </source>
</evidence>
<dbReference type="STRING" id="1121098.HMPREF1534_01051"/>
<dbReference type="AlphaFoldDB" id="U6RK12"/>
<dbReference type="OrthoDB" id="1098137at2"/>
<dbReference type="Gene3D" id="2.60.40.1120">
    <property type="entry name" value="Carboxypeptidase-like, regulatory domain"/>
    <property type="match status" value="1"/>
</dbReference>
<dbReference type="Pfam" id="PF14905">
    <property type="entry name" value="OMP_b-brl_3"/>
    <property type="match status" value="1"/>
</dbReference>
<evidence type="ECO:0000313" key="3">
    <source>
        <dbReference type="Proteomes" id="UP000017831"/>
    </source>
</evidence>
<comment type="caution">
    <text evidence="2">The sequence shown here is derived from an EMBL/GenBank/DDBJ whole genome shotgun (WGS) entry which is preliminary data.</text>
</comment>
<dbReference type="SUPFAM" id="SSF49464">
    <property type="entry name" value="Carboxypeptidase regulatory domain-like"/>
    <property type="match status" value="1"/>
</dbReference>
<dbReference type="eggNOG" id="COG4771">
    <property type="taxonomic scope" value="Bacteria"/>
</dbReference>
<dbReference type="HOGENOM" id="CLU_019825_0_1_10"/>
<dbReference type="Pfam" id="PF13715">
    <property type="entry name" value="CarbopepD_reg_2"/>
    <property type="match status" value="1"/>
</dbReference>
<dbReference type="SUPFAM" id="SSF56935">
    <property type="entry name" value="Porins"/>
    <property type="match status" value="1"/>
</dbReference>
<proteinExistence type="predicted"/>
<dbReference type="Proteomes" id="UP000017831">
    <property type="component" value="Unassembled WGS sequence"/>
</dbReference>
<evidence type="ECO:0000259" key="1">
    <source>
        <dbReference type="Pfam" id="PF14905"/>
    </source>
</evidence>
<keyword evidence="3" id="KW-1185">Reference proteome</keyword>
<accession>U6RK12</accession>
<reference evidence="2 3" key="1">
    <citation type="submission" date="2013-04" db="EMBL/GenBank/DDBJ databases">
        <title>The Genome Sequence of Bacteroides massiliensis DSM 17679.</title>
        <authorList>
            <consortium name="The Broad Institute Genomics Platform"/>
            <person name="Earl A."/>
            <person name="Ward D."/>
            <person name="Feldgarden M."/>
            <person name="Gevers D."/>
            <person name="Martens E."/>
            <person name="Fenner L."/>
            <person name="Roux V."/>
            <person name="Mallet M.N."/>
            <person name="Raoult D."/>
            <person name="Walker B."/>
            <person name="Young S."/>
            <person name="Zeng Q."/>
            <person name="Gargeya S."/>
            <person name="Fitzgerald M."/>
            <person name="Haas B."/>
            <person name="Abouelleil A."/>
            <person name="Allen A.W."/>
            <person name="Alvarado L."/>
            <person name="Arachchi H.M."/>
            <person name="Berlin A.M."/>
            <person name="Chapman S.B."/>
            <person name="Gainer-Dewar J."/>
            <person name="Goldberg J."/>
            <person name="Griggs A."/>
            <person name="Gujja S."/>
            <person name="Hansen M."/>
            <person name="Howarth C."/>
            <person name="Imamovic A."/>
            <person name="Ireland A."/>
            <person name="Larimer J."/>
            <person name="McCowan C."/>
            <person name="Murphy C."/>
            <person name="Pearson M."/>
            <person name="Poon T.W."/>
            <person name="Priest M."/>
            <person name="Roberts A."/>
            <person name="Saif S."/>
            <person name="Shea T."/>
            <person name="Sisk P."/>
            <person name="Sykes S."/>
            <person name="Wortman J."/>
            <person name="Nusbaum C."/>
            <person name="Birren B."/>
        </authorList>
    </citation>
    <scope>NUCLEOTIDE SEQUENCE [LARGE SCALE GENOMIC DNA]</scope>
    <source>
        <strain evidence="3">B84634 / Timone 84634 / DSM 17679 / JCM 13223</strain>
    </source>
</reference>
<sequence length="761" mass="87089">MTVCLLAGICHAQQIRISGKVLEASTKQAAIAANVVLQTNDSTFVNGAATDNKGIFRIEKVAEGSYKLVISAIGFKKSVIDLQGLSQSVDLGTLELEEASQQLEEVTVSATNVVSKFDRKLVFPNKQQITASNSGVDLLRNLMLPRLNVNPLDGSVSLNDGSSVQLCINGRKVGKEEIQALIPSDILRIEYLEDPGLRYGDAGAVVNYIVRRYELGGSVSTSAQQSPYVMWGNYNVSGKVNYKKSEFGIWYGAYSHKFENAWRTNEETFAKEDGTFLHRTEEGIPDVTSEYAQWGGISYNLQEADNYMLNASVGFWNENKPRTGFHSTLYTREYPELATERLDFAHNRNSRPWFDIYFQKELKKKQFLALNVVGTYIGSHNRQNYQEILDNEFVADYFSGVQGDKYSIIAEGIYEKTFKKSRFSSGIKHTQAYSDNEYSGTLNYNTQMKQADTYAYAQYNGKWKKMNYTLGVGVTRSWYQQIGQEDYETYQFNPRFSLSYTFNEEFYARMNGSLNSNEPSLSQLSAVDQLIDSLQIRRGNPDLKPYNNYRLNLTLGYNKKKVQINWYTNYRNAPDVIMEQTYRENGKFIRSYANHHRFQSLENELSVRVGMLWDVLQLRGSTGLSRYWSHGTDYNHTYTNWYYELEATAMYKRFMGYFMIQSNRNSFFGESLSSGENLHVLMLQYRLGKVNLGAGIINPFSDNYKREQENRNRYAGSKGAWHVKESAHMAFLTFAYNFSFGRQYQSKNKKINNSDTDAGVL</sequence>
<dbReference type="PATRIC" id="fig|1121098.3.peg.1069"/>
<protein>
    <recommendedName>
        <fullName evidence="1">Outer membrane protein beta-barrel domain-containing protein</fullName>
    </recommendedName>
</protein>
<dbReference type="InterPro" id="IPR041700">
    <property type="entry name" value="OMP_b-brl_3"/>
</dbReference>
<feature type="domain" description="Outer membrane protein beta-barrel" evidence="1">
    <location>
        <begin position="364"/>
        <end position="713"/>
    </location>
</feature>
<dbReference type="EMBL" id="AQHY01000010">
    <property type="protein sequence ID" value="EOA56860.1"/>
    <property type="molecule type" value="Genomic_DNA"/>
</dbReference>
<name>U6RK12_9BACT</name>
<organism evidence="2 3">
    <name type="scientific">Phocaeicola massiliensis B84634 = Timone 84634 = DSM 17679 = JCM 13223</name>
    <dbReference type="NCBI Taxonomy" id="1121098"/>
    <lineage>
        <taxon>Bacteria</taxon>
        <taxon>Pseudomonadati</taxon>
        <taxon>Bacteroidota</taxon>
        <taxon>Bacteroidia</taxon>
        <taxon>Bacteroidales</taxon>
        <taxon>Bacteroidaceae</taxon>
        <taxon>Phocaeicola</taxon>
    </lineage>
</organism>
<dbReference type="InterPro" id="IPR008969">
    <property type="entry name" value="CarboxyPept-like_regulatory"/>
</dbReference>
<gene>
    <name evidence="2" type="ORF">HMPREF1534_01051</name>
</gene>